<dbReference type="GO" id="GO:0022857">
    <property type="term" value="F:transmembrane transporter activity"/>
    <property type="evidence" value="ECO:0007669"/>
    <property type="project" value="InterPro"/>
</dbReference>
<dbReference type="PANTHER" id="PTHR43370">
    <property type="entry name" value="SUGAR ABC TRANSPORTER INTEGRAL MEMBRANE PROTEIN-RELATED"/>
    <property type="match status" value="1"/>
</dbReference>
<protein>
    <submittedName>
        <fullName evidence="7">Nucleoside ABC transporter membrane protein</fullName>
    </submittedName>
</protein>
<evidence type="ECO:0000313" key="8">
    <source>
        <dbReference type="Proteomes" id="UP000198508"/>
    </source>
</evidence>
<dbReference type="InterPro" id="IPR001851">
    <property type="entry name" value="ABC_transp_permease"/>
</dbReference>
<keyword evidence="8" id="KW-1185">Reference proteome</keyword>
<dbReference type="GO" id="GO:0005886">
    <property type="term" value="C:plasma membrane"/>
    <property type="evidence" value="ECO:0007669"/>
    <property type="project" value="UniProtKB-SubCell"/>
</dbReference>
<keyword evidence="4 6" id="KW-1133">Transmembrane helix</keyword>
<feature type="transmembrane region" description="Helical" evidence="6">
    <location>
        <begin position="268"/>
        <end position="290"/>
    </location>
</feature>
<organism evidence="7 8">
    <name type="scientific">Enterocloster lavalensis</name>
    <dbReference type="NCBI Taxonomy" id="460384"/>
    <lineage>
        <taxon>Bacteria</taxon>
        <taxon>Bacillati</taxon>
        <taxon>Bacillota</taxon>
        <taxon>Clostridia</taxon>
        <taxon>Lachnospirales</taxon>
        <taxon>Lachnospiraceae</taxon>
        <taxon>Enterocloster</taxon>
    </lineage>
</organism>
<accession>A0A1I0K780</accession>
<dbReference type="PANTHER" id="PTHR43370:SF2">
    <property type="entry name" value="ABC TRANSPORTER PERMEASE PROTEIN"/>
    <property type="match status" value="1"/>
</dbReference>
<dbReference type="STRING" id="460384.SAMN05216313_1497"/>
<dbReference type="GeneID" id="93280804"/>
<reference evidence="8" key="1">
    <citation type="submission" date="2016-10" db="EMBL/GenBank/DDBJ databases">
        <authorList>
            <person name="Varghese N."/>
            <person name="Submissions S."/>
        </authorList>
    </citation>
    <scope>NUCLEOTIDE SEQUENCE [LARGE SCALE GENOMIC DNA]</scope>
    <source>
        <strain evidence="8">NLAE-zl-G277</strain>
    </source>
</reference>
<evidence type="ECO:0000256" key="1">
    <source>
        <dbReference type="ARBA" id="ARBA00004651"/>
    </source>
</evidence>
<feature type="transmembrane region" description="Helical" evidence="6">
    <location>
        <begin position="42"/>
        <end position="58"/>
    </location>
</feature>
<name>A0A1I0K780_9FIRM</name>
<evidence type="ECO:0000313" key="7">
    <source>
        <dbReference type="EMBL" id="SEU19022.1"/>
    </source>
</evidence>
<feature type="transmembrane region" description="Helical" evidence="6">
    <location>
        <begin position="64"/>
        <end position="84"/>
    </location>
</feature>
<evidence type="ECO:0000256" key="2">
    <source>
        <dbReference type="ARBA" id="ARBA00022475"/>
    </source>
</evidence>
<dbReference type="Pfam" id="PF02653">
    <property type="entry name" value="BPD_transp_2"/>
    <property type="match status" value="1"/>
</dbReference>
<sequence length="308" mass="32867">MTIDIIIDWLQATLRWAAPLLIVAIGEVYAERSGVINMGIEGIMLFGALVGIAAGFYMNSLVLAVLFTIVIGAFLGLIVAFLTVSRRTNQVVTGLMVNMISLGATDALFSLMSETRQNRVATFPTLFPKSMQNIPFIGPLLFAQPVSTWVALILPFIAGYILYKTRWGLNVRAVGDNPKAAATAGLSVIKLKYQTVILSGVFAALGGCVLTLGEVGYFSAGGMAAGRGFIVMAACVVGGWDPIRTALVCLIFGAADAAQLRFQTTGSVIPYQFLQMLPYVATIVALTIMVKRSVVPKTWGAAYDPKDV</sequence>
<evidence type="ECO:0000256" key="4">
    <source>
        <dbReference type="ARBA" id="ARBA00022989"/>
    </source>
</evidence>
<evidence type="ECO:0000256" key="3">
    <source>
        <dbReference type="ARBA" id="ARBA00022692"/>
    </source>
</evidence>
<dbReference type="RefSeq" id="WP_092371306.1">
    <property type="nucleotide sequence ID" value="NZ_CABJCG010000003.1"/>
</dbReference>
<feature type="transmembrane region" description="Helical" evidence="6">
    <location>
        <begin position="91"/>
        <end position="112"/>
    </location>
</feature>
<keyword evidence="2" id="KW-1003">Cell membrane</keyword>
<keyword evidence="5 6" id="KW-0472">Membrane</keyword>
<keyword evidence="3 6" id="KW-0812">Transmembrane</keyword>
<proteinExistence type="predicted"/>
<comment type="subcellular location">
    <subcellularLocation>
        <location evidence="1">Cell membrane</location>
        <topology evidence="1">Multi-pass membrane protein</topology>
    </subcellularLocation>
</comment>
<dbReference type="EMBL" id="FOIM01000049">
    <property type="protein sequence ID" value="SEU19022.1"/>
    <property type="molecule type" value="Genomic_DNA"/>
</dbReference>
<evidence type="ECO:0000256" key="6">
    <source>
        <dbReference type="SAM" id="Phobius"/>
    </source>
</evidence>
<dbReference type="Proteomes" id="UP000198508">
    <property type="component" value="Unassembled WGS sequence"/>
</dbReference>
<gene>
    <name evidence="7" type="ORF">SAMN05216313_1497</name>
</gene>
<dbReference type="CDD" id="cd06580">
    <property type="entry name" value="TM_PBP1_transp_TpRbsC_like"/>
    <property type="match status" value="1"/>
</dbReference>
<feature type="transmembrane region" description="Helical" evidence="6">
    <location>
        <begin position="195"/>
        <end position="212"/>
    </location>
</feature>
<feature type="transmembrane region" description="Helical" evidence="6">
    <location>
        <begin position="136"/>
        <end position="163"/>
    </location>
</feature>
<dbReference type="AlphaFoldDB" id="A0A1I0K780"/>
<evidence type="ECO:0000256" key="5">
    <source>
        <dbReference type="ARBA" id="ARBA00023136"/>
    </source>
</evidence>